<comment type="similarity">
    <text evidence="1 7">Belongs to the peptidase S24 family.</text>
</comment>
<dbReference type="Proteomes" id="UP000199533">
    <property type="component" value="Unassembled WGS sequence"/>
</dbReference>
<feature type="domain" description="Peptidase S24/S26A/S26B/S26C" evidence="8">
    <location>
        <begin position="73"/>
        <end position="185"/>
    </location>
</feature>
<keyword evidence="6" id="KW-0742">SOS response</keyword>
<evidence type="ECO:0000256" key="1">
    <source>
        <dbReference type="ARBA" id="ARBA00007484"/>
    </source>
</evidence>
<keyword evidence="5" id="KW-0234">DNA repair</keyword>
<evidence type="ECO:0000256" key="2">
    <source>
        <dbReference type="ARBA" id="ARBA00022763"/>
    </source>
</evidence>
<evidence type="ECO:0000256" key="3">
    <source>
        <dbReference type="ARBA" id="ARBA00022801"/>
    </source>
</evidence>
<dbReference type="GO" id="GO:0003677">
    <property type="term" value="F:DNA binding"/>
    <property type="evidence" value="ECO:0007669"/>
    <property type="project" value="InterPro"/>
</dbReference>
<dbReference type="Pfam" id="PF00717">
    <property type="entry name" value="Peptidase_S24"/>
    <property type="match status" value="1"/>
</dbReference>
<dbReference type="InterPro" id="IPR050077">
    <property type="entry name" value="LexA_repressor"/>
</dbReference>
<dbReference type="NCBIfam" id="NF007621">
    <property type="entry name" value="PRK10276.1"/>
    <property type="match status" value="1"/>
</dbReference>
<name>A0A1I4GBP3_9PROT</name>
<evidence type="ECO:0000256" key="6">
    <source>
        <dbReference type="ARBA" id="ARBA00023236"/>
    </source>
</evidence>
<keyword evidence="3 7" id="KW-0378">Hydrolase</keyword>
<dbReference type="InterPro" id="IPR015927">
    <property type="entry name" value="Peptidase_S24_S26A/B/C"/>
</dbReference>
<dbReference type="InterPro" id="IPR036286">
    <property type="entry name" value="LexA/Signal_pep-like_sf"/>
</dbReference>
<keyword evidence="4 7" id="KW-0068">Autocatalytic cleavage</keyword>
<dbReference type="GO" id="GO:0009432">
    <property type="term" value="P:SOS response"/>
    <property type="evidence" value="ECO:0007669"/>
    <property type="project" value="UniProtKB-KW"/>
</dbReference>
<dbReference type="PANTHER" id="PTHR33516:SF2">
    <property type="entry name" value="LEXA REPRESSOR-RELATED"/>
    <property type="match status" value="1"/>
</dbReference>
<dbReference type="GO" id="GO:0016787">
    <property type="term" value="F:hydrolase activity"/>
    <property type="evidence" value="ECO:0007669"/>
    <property type="project" value="UniProtKB-KW"/>
</dbReference>
<keyword evidence="2" id="KW-0227">DNA damage</keyword>
<dbReference type="PANTHER" id="PTHR33516">
    <property type="entry name" value="LEXA REPRESSOR"/>
    <property type="match status" value="1"/>
</dbReference>
<dbReference type="PRINTS" id="PR00726">
    <property type="entry name" value="LEXASERPTASE"/>
</dbReference>
<dbReference type="AlphaFoldDB" id="A0A1I4GBP3"/>
<dbReference type="InterPro" id="IPR039418">
    <property type="entry name" value="LexA-like"/>
</dbReference>
<organism evidence="9 10">
    <name type="scientific">Nitrosomonas aestuarii</name>
    <dbReference type="NCBI Taxonomy" id="52441"/>
    <lineage>
        <taxon>Bacteria</taxon>
        <taxon>Pseudomonadati</taxon>
        <taxon>Pseudomonadota</taxon>
        <taxon>Betaproteobacteria</taxon>
        <taxon>Nitrosomonadales</taxon>
        <taxon>Nitrosomonadaceae</taxon>
        <taxon>Nitrosomonas</taxon>
    </lineage>
</organism>
<dbReference type="InterPro" id="IPR006197">
    <property type="entry name" value="Peptidase_S24_LexA"/>
</dbReference>
<dbReference type="EMBL" id="FOSP01000050">
    <property type="protein sequence ID" value="SFL26536.1"/>
    <property type="molecule type" value="Genomic_DNA"/>
</dbReference>
<dbReference type="GO" id="GO:0006355">
    <property type="term" value="P:regulation of DNA-templated transcription"/>
    <property type="evidence" value="ECO:0007669"/>
    <property type="project" value="InterPro"/>
</dbReference>
<gene>
    <name evidence="9" type="ORF">SAMN05216302_10502</name>
</gene>
<proteinExistence type="inferred from homology"/>
<evidence type="ECO:0000313" key="10">
    <source>
        <dbReference type="Proteomes" id="UP000199533"/>
    </source>
</evidence>
<accession>A0A1I4GBP3</accession>
<sequence length="192" mass="21443">MNKNRHGGKRAGAGRKKRFDEPVTRLRVPQSCISEIEAILEQIMNQRQSREAFQNILFPAKDPVSLKRPIHSSSVPAGFPSPADDYVEGQLDLNEYFVPHPSATFYVRVTGESMTGAGILPGDILIVDRSLDAAHDSIVIAVVDNELTVKRLFRKNGRIELRPENPAYPVIQLDQEMELIIWGVVSGVTRKL</sequence>
<dbReference type="OrthoDB" id="9802364at2"/>
<dbReference type="STRING" id="52441.SAMN05216302_10502"/>
<reference evidence="10" key="1">
    <citation type="submission" date="2016-10" db="EMBL/GenBank/DDBJ databases">
        <authorList>
            <person name="Varghese N."/>
            <person name="Submissions S."/>
        </authorList>
    </citation>
    <scope>NUCLEOTIDE SEQUENCE [LARGE SCALE GENOMIC DNA]</scope>
    <source>
        <strain evidence="10">Nm69</strain>
    </source>
</reference>
<dbReference type="SUPFAM" id="SSF51306">
    <property type="entry name" value="LexA/Signal peptidase"/>
    <property type="match status" value="1"/>
</dbReference>
<evidence type="ECO:0000256" key="7">
    <source>
        <dbReference type="RuleBase" id="RU003991"/>
    </source>
</evidence>
<protein>
    <submittedName>
        <fullName evidence="9">SOS response UmuD protein. Serine peptidase. MEROPS family S24</fullName>
    </submittedName>
</protein>
<evidence type="ECO:0000313" key="9">
    <source>
        <dbReference type="EMBL" id="SFL26536.1"/>
    </source>
</evidence>
<evidence type="ECO:0000259" key="8">
    <source>
        <dbReference type="Pfam" id="PF00717"/>
    </source>
</evidence>
<evidence type="ECO:0000256" key="5">
    <source>
        <dbReference type="ARBA" id="ARBA00023204"/>
    </source>
</evidence>
<keyword evidence="10" id="KW-1185">Reference proteome</keyword>
<dbReference type="GO" id="GO:0006281">
    <property type="term" value="P:DNA repair"/>
    <property type="evidence" value="ECO:0007669"/>
    <property type="project" value="UniProtKB-KW"/>
</dbReference>
<dbReference type="CDD" id="cd06529">
    <property type="entry name" value="S24_LexA-like"/>
    <property type="match status" value="1"/>
</dbReference>
<dbReference type="RefSeq" id="WP_090703000.1">
    <property type="nucleotide sequence ID" value="NZ_FOSP01000050.1"/>
</dbReference>
<dbReference type="Gene3D" id="2.10.109.10">
    <property type="entry name" value="Umud Fragment, subunit A"/>
    <property type="match status" value="1"/>
</dbReference>
<evidence type="ECO:0000256" key="4">
    <source>
        <dbReference type="ARBA" id="ARBA00022813"/>
    </source>
</evidence>